<dbReference type="FunFam" id="3.40.1190.20:FF:000001">
    <property type="entry name" value="Phosphofructokinase"/>
    <property type="match status" value="1"/>
</dbReference>
<dbReference type="PROSITE" id="PS00584">
    <property type="entry name" value="PFKB_KINASES_2"/>
    <property type="match status" value="1"/>
</dbReference>
<dbReference type="Proteomes" id="UP000538292">
    <property type="component" value="Unassembled WGS sequence"/>
</dbReference>
<dbReference type="CDD" id="cd01164">
    <property type="entry name" value="FruK_PfkB_like"/>
    <property type="match status" value="1"/>
</dbReference>
<dbReference type="RefSeq" id="WP_181739754.1">
    <property type="nucleotide sequence ID" value="NZ_JACEOL010000029.1"/>
</dbReference>
<dbReference type="AlphaFoldDB" id="A0A7W2AR97"/>
<evidence type="ECO:0000313" key="8">
    <source>
        <dbReference type="EMBL" id="MBA4602333.1"/>
    </source>
</evidence>
<keyword evidence="6" id="KW-0423">Lactose metabolism</keyword>
<protein>
    <recommendedName>
        <fullName evidence="6">Tagatose-6-phosphate kinase</fullName>
        <ecNumber evidence="6">2.7.1.144</ecNumber>
    </recommendedName>
</protein>
<dbReference type="PROSITE" id="PS00583">
    <property type="entry name" value="PFKB_KINASES_1"/>
    <property type="match status" value="1"/>
</dbReference>
<evidence type="ECO:0000259" key="7">
    <source>
        <dbReference type="Pfam" id="PF00294"/>
    </source>
</evidence>
<evidence type="ECO:0000256" key="2">
    <source>
        <dbReference type="ARBA" id="ARBA00022679"/>
    </source>
</evidence>
<dbReference type="SUPFAM" id="SSF53613">
    <property type="entry name" value="Ribokinase-like"/>
    <property type="match status" value="1"/>
</dbReference>
<gene>
    <name evidence="8" type="ORF">H2C83_08385</name>
</gene>
<evidence type="ECO:0000256" key="6">
    <source>
        <dbReference type="PIRNR" id="PIRNR000535"/>
    </source>
</evidence>
<comment type="pathway">
    <text evidence="6">Carbohydrate metabolism; D-tagatose 6-phosphate degradation; D-glyceraldehyde 3-phosphate and glycerone phosphate from D-tagatose 6-phosphate: step 1/2.</text>
</comment>
<dbReference type="PIRSF" id="PIRSF000535">
    <property type="entry name" value="1PFK/6PFK/LacC"/>
    <property type="match status" value="1"/>
</dbReference>
<evidence type="ECO:0000313" key="9">
    <source>
        <dbReference type="Proteomes" id="UP000538292"/>
    </source>
</evidence>
<evidence type="ECO:0000256" key="3">
    <source>
        <dbReference type="ARBA" id="ARBA00022741"/>
    </source>
</evidence>
<dbReference type="GO" id="GO:0008443">
    <property type="term" value="F:phosphofructokinase activity"/>
    <property type="evidence" value="ECO:0007669"/>
    <property type="project" value="UniProtKB-ARBA"/>
</dbReference>
<evidence type="ECO:0000256" key="5">
    <source>
        <dbReference type="ARBA" id="ARBA00022840"/>
    </source>
</evidence>
<dbReference type="EC" id="2.7.1.144" evidence="6"/>
<feature type="domain" description="Carbohydrate kinase PfkB" evidence="7">
    <location>
        <begin position="17"/>
        <end position="287"/>
    </location>
</feature>
<dbReference type="GO" id="GO:0005988">
    <property type="term" value="P:lactose metabolic process"/>
    <property type="evidence" value="ECO:0007669"/>
    <property type="project" value="UniProtKB-KW"/>
</dbReference>
<keyword evidence="2 6" id="KW-0808">Transferase</keyword>
<comment type="similarity">
    <text evidence="6">Belongs to the carbohydrate kinase PfkB family. LacC subfamily.</text>
</comment>
<dbReference type="Gene3D" id="3.40.1190.20">
    <property type="match status" value="1"/>
</dbReference>
<keyword evidence="4 8" id="KW-0418">Kinase</keyword>
<dbReference type="GO" id="GO:0044281">
    <property type="term" value="P:small molecule metabolic process"/>
    <property type="evidence" value="ECO:0007669"/>
    <property type="project" value="UniProtKB-ARBA"/>
</dbReference>
<proteinExistence type="inferred from homology"/>
<dbReference type="GO" id="GO:0005829">
    <property type="term" value="C:cytosol"/>
    <property type="evidence" value="ECO:0007669"/>
    <property type="project" value="TreeGrafter"/>
</dbReference>
<comment type="catalytic activity">
    <reaction evidence="6">
        <text>D-tagatofuranose 6-phosphate + ATP = D-tagatofuranose 1,6-bisphosphate + ADP + H(+)</text>
        <dbReference type="Rhea" id="RHEA:12420"/>
        <dbReference type="ChEBI" id="CHEBI:15378"/>
        <dbReference type="ChEBI" id="CHEBI:30616"/>
        <dbReference type="ChEBI" id="CHEBI:58694"/>
        <dbReference type="ChEBI" id="CHEBI:58695"/>
        <dbReference type="ChEBI" id="CHEBI:456216"/>
        <dbReference type="EC" id="2.7.1.144"/>
    </reaction>
</comment>
<evidence type="ECO:0000256" key="4">
    <source>
        <dbReference type="ARBA" id="ARBA00022777"/>
    </source>
</evidence>
<dbReference type="GO" id="GO:0009024">
    <property type="term" value="F:tagatose-6-phosphate kinase activity"/>
    <property type="evidence" value="ECO:0007669"/>
    <property type="project" value="UniProtKB-EC"/>
</dbReference>
<keyword evidence="9" id="KW-1185">Reference proteome</keyword>
<organism evidence="8 9">
    <name type="scientific">Thermoactinomyces mirandus</name>
    <dbReference type="NCBI Taxonomy" id="2756294"/>
    <lineage>
        <taxon>Bacteria</taxon>
        <taxon>Bacillati</taxon>
        <taxon>Bacillota</taxon>
        <taxon>Bacilli</taxon>
        <taxon>Bacillales</taxon>
        <taxon>Thermoactinomycetaceae</taxon>
        <taxon>Thermoactinomyces</taxon>
    </lineage>
</organism>
<dbReference type="GO" id="GO:0016052">
    <property type="term" value="P:carbohydrate catabolic process"/>
    <property type="evidence" value="ECO:0007669"/>
    <property type="project" value="UniProtKB-ARBA"/>
</dbReference>
<dbReference type="InterPro" id="IPR017583">
    <property type="entry name" value="Tagatose/fructose_Pkinase"/>
</dbReference>
<dbReference type="EMBL" id="JACEOL010000029">
    <property type="protein sequence ID" value="MBA4602333.1"/>
    <property type="molecule type" value="Genomic_DNA"/>
</dbReference>
<evidence type="ECO:0000256" key="1">
    <source>
        <dbReference type="ARBA" id="ARBA00005380"/>
    </source>
</evidence>
<dbReference type="GO" id="GO:2001059">
    <property type="term" value="P:D-tagatose 6-phosphate catabolic process"/>
    <property type="evidence" value="ECO:0007669"/>
    <property type="project" value="UniProtKB-UniPathway"/>
</dbReference>
<name>A0A7W2AR97_9BACL</name>
<dbReference type="Pfam" id="PF00294">
    <property type="entry name" value="PfkB"/>
    <property type="match status" value="1"/>
</dbReference>
<dbReference type="InterPro" id="IPR011611">
    <property type="entry name" value="PfkB_dom"/>
</dbReference>
<dbReference type="PANTHER" id="PTHR46566">
    <property type="entry name" value="1-PHOSPHOFRUCTOKINASE-RELATED"/>
    <property type="match status" value="1"/>
</dbReference>
<dbReference type="UniPathway" id="UPA00704">
    <property type="reaction ID" value="UER00715"/>
</dbReference>
<dbReference type="GO" id="GO:0005524">
    <property type="term" value="F:ATP binding"/>
    <property type="evidence" value="ECO:0007669"/>
    <property type="project" value="UniProtKB-KW"/>
</dbReference>
<comment type="similarity">
    <text evidence="1">Belongs to the carbohydrate kinase pfkB family.</text>
</comment>
<keyword evidence="5 6" id="KW-0067">ATP-binding</keyword>
<reference evidence="8 9" key="1">
    <citation type="submission" date="2020-07" db="EMBL/GenBank/DDBJ databases">
        <title>Thermoactinomyces phylogeny.</title>
        <authorList>
            <person name="Dunlap C."/>
        </authorList>
    </citation>
    <scope>NUCLEOTIDE SEQUENCE [LARGE SCALE GENOMIC DNA]</scope>
    <source>
        <strain evidence="8 9">AMNI-1</strain>
    </source>
</reference>
<sequence>MICTITLNPSVDIRYEMDRFLPDQVNRVNRVSKTAGGKGLNVARVLRQLGEDVAASGFLGGSLGHFIRSELSRLGIHNGFVSIKGNTRNCIAIIHEGKQTEILESGPLVSKSESDQFLKWFSEFVPLVKVVTLSGSLPKGLAKDYYGKLIETANGIPVLLDTNGELLKSTLAKANKPFLIKPNQDELADLLGGKPEKEEQIINALKAEIFAGIPWVVVTLGADGAIVKHGHACYRARMPRVDVKNPVGSGDSVLAGFAAGFARGLVEEKLVRFGLAMGVLNAMEEKTGYINTGKLTWCMQQMIVENLTMTI</sequence>
<dbReference type="PANTHER" id="PTHR46566:SF5">
    <property type="entry name" value="1-PHOSPHOFRUCTOKINASE"/>
    <property type="match status" value="1"/>
</dbReference>
<comment type="caution">
    <text evidence="8">The sequence shown here is derived from an EMBL/GenBank/DDBJ whole genome shotgun (WGS) entry which is preliminary data.</text>
</comment>
<keyword evidence="3 6" id="KW-0547">Nucleotide-binding</keyword>
<dbReference type="InterPro" id="IPR002173">
    <property type="entry name" value="Carboh/pur_kinase_PfkB_CS"/>
</dbReference>
<accession>A0A7W2AR97</accession>
<dbReference type="NCBIfam" id="TIGR03168">
    <property type="entry name" value="1-PFK"/>
    <property type="match status" value="1"/>
</dbReference>
<dbReference type="InterPro" id="IPR029056">
    <property type="entry name" value="Ribokinase-like"/>
</dbReference>